<evidence type="ECO:0000313" key="4">
    <source>
        <dbReference type="Proteomes" id="UP000272010"/>
    </source>
</evidence>
<organism evidence="1 3">
    <name type="scientific">Paracoccus yeei</name>
    <dbReference type="NCBI Taxonomy" id="147645"/>
    <lineage>
        <taxon>Bacteria</taxon>
        <taxon>Pseudomonadati</taxon>
        <taxon>Pseudomonadota</taxon>
        <taxon>Alphaproteobacteria</taxon>
        <taxon>Rhodobacterales</taxon>
        <taxon>Paracoccaceae</taxon>
        <taxon>Paracoccus</taxon>
    </lineage>
</organism>
<dbReference type="EMBL" id="CP024422">
    <property type="protein sequence ID" value="ATQ56507.1"/>
    <property type="molecule type" value="Genomic_DNA"/>
</dbReference>
<dbReference type="AlphaFoldDB" id="A0A2D2C1Y4"/>
<proteinExistence type="predicted"/>
<evidence type="ECO:0000313" key="2">
    <source>
        <dbReference type="EMBL" id="AYF00919.1"/>
    </source>
</evidence>
<dbReference type="GeneID" id="78898441"/>
<reference evidence="1 3" key="1">
    <citation type="submission" date="2017-10" db="EMBL/GenBank/DDBJ databases">
        <title>Complete genome sequence of Paracoccus yeei TT13 isolated from human skin.</title>
        <authorList>
            <person name="Lee K."/>
            <person name="Lim J.Y."/>
            <person name="Hwang I."/>
        </authorList>
    </citation>
    <scope>NUCLEOTIDE SEQUENCE [LARGE SCALE GENOMIC DNA]</scope>
    <source>
        <strain evidence="1 3">TT13</strain>
    </source>
</reference>
<dbReference type="RefSeq" id="WP_099649306.1">
    <property type="nucleotide sequence ID" value="NZ_CAJGAB010000084.1"/>
</dbReference>
<accession>A0A2D2C1Y4</accession>
<sequence length="240" mass="26916">MKKVTPEQSIRIPVKLVDDAWEFAYGGKVPVENGTEGELIVPAKAVVDPKFLERMKTKASIRILEEGTELLAYVITKDDKGISEKSKAHLIPWNAMRDSIANEFIDNWSAGQPSFVKVSIGNPTDKHKVKFETQSGGLWLLIEGRESAGLQSSQISLPDGITDEAAISLNHAFTLLSEVFEPWRKAHTGNVYQRYLYKEKNDRWYPLELLRNGAIAGQEQAIAYSLWQDFLAKIAANKNI</sequence>
<gene>
    <name evidence="2" type="ORF">PY32053_01274</name>
    <name evidence="1" type="ORF">PYTT13_12320</name>
</gene>
<evidence type="ECO:0000313" key="1">
    <source>
        <dbReference type="EMBL" id="ATQ56507.1"/>
    </source>
</evidence>
<name>A0A2D2C1Y4_9RHOB</name>
<protein>
    <submittedName>
        <fullName evidence="1">Uncharacterized protein</fullName>
    </submittedName>
</protein>
<dbReference type="Proteomes" id="UP000229314">
    <property type="component" value="Chromosome"/>
</dbReference>
<evidence type="ECO:0000313" key="3">
    <source>
        <dbReference type="Proteomes" id="UP000229314"/>
    </source>
</evidence>
<reference evidence="4" key="3">
    <citation type="submission" date="2018-07" db="EMBL/GenBank/DDBJ databases">
        <title>Genome Structure of the Opportunistic Pathogen Paracoccus yeei (Alphaproteobacteria) and Identification of Putative Virulence Factors.</title>
        <authorList>
            <person name="Lasek R."/>
            <person name="Szuplewska M."/>
            <person name="Mitura M."/>
            <person name="Decewicz P."/>
            <person name="Chmielowska C."/>
            <person name="Pawlot A."/>
            <person name="Sentkowska D."/>
            <person name="Czarnecki J."/>
            <person name="Bartosik D."/>
        </authorList>
    </citation>
    <scope>NUCLEOTIDE SEQUENCE [LARGE SCALE GENOMIC DNA]</scope>
    <source>
        <strain evidence="4">CCUG 32053</strain>
    </source>
</reference>
<dbReference type="Proteomes" id="UP000272010">
    <property type="component" value="Chromosome"/>
</dbReference>
<dbReference type="EMBL" id="CP031078">
    <property type="protein sequence ID" value="AYF00919.1"/>
    <property type="molecule type" value="Genomic_DNA"/>
</dbReference>
<reference evidence="2" key="2">
    <citation type="journal article" date="2018" name="Front. Microbiol.">
        <title>Genome Structure of the Opportunistic Pathogen Paracoccus yeei (Alphaproteobacteria) and Identification of Putative Virulence Factors.</title>
        <authorList>
            <person name="Lasek R."/>
            <person name="Szuplewska M."/>
            <person name="Mitura M."/>
            <person name="Decewicz P."/>
            <person name="Chmielowska C."/>
            <person name="Pawlot A."/>
            <person name="Sentkowska D."/>
            <person name="Czarnecki J."/>
            <person name="Bartosik D."/>
        </authorList>
    </citation>
    <scope>NUCLEOTIDE SEQUENCE</scope>
    <source>
        <strain evidence="2">CCUG 32053</strain>
    </source>
</reference>